<dbReference type="GO" id="GO:0005737">
    <property type="term" value="C:cytoplasm"/>
    <property type="evidence" value="ECO:0007669"/>
    <property type="project" value="InterPro"/>
</dbReference>
<evidence type="ECO:0000313" key="4">
    <source>
        <dbReference type="Proteomes" id="UP000424462"/>
    </source>
</evidence>
<keyword evidence="3" id="KW-0456">Lyase</keyword>
<dbReference type="SMART" id="SM01133">
    <property type="entry name" value="DeoC"/>
    <property type="match status" value="1"/>
</dbReference>
<keyword evidence="1" id="KW-0963">Cytoplasm</keyword>
<dbReference type="EMBL" id="CP046455">
    <property type="protein sequence ID" value="QGU06330.1"/>
    <property type="molecule type" value="Genomic_DNA"/>
</dbReference>
<sequence>MNPHLHLALLAPENSPAEVAAGIREVLERGLGGLVVSPSLLGSAQTAATQGVLLGTVAGFPSGKHHTLIKASEARLAVQYGAGEVAVVLDPVTARTDRNAVLSELIALREAVPHPARLAVILEPSLLEDGALQALVGTIRMAGADRIIAATGQHHLGGADPADVEVIAAELVDFATSHPGQPIPGLSAITDEPTPEMVAELLAAGADRVLVSDLSQFPA</sequence>
<protein>
    <submittedName>
        <fullName evidence="3">Deoxyribose-phosphate aldolase</fullName>
        <ecNumber evidence="3">4.1.2.4</ecNumber>
    </submittedName>
</protein>
<keyword evidence="4" id="KW-1185">Reference proteome</keyword>
<dbReference type="SUPFAM" id="SSF51569">
    <property type="entry name" value="Aldolase"/>
    <property type="match status" value="1"/>
</dbReference>
<dbReference type="GO" id="GO:0016052">
    <property type="term" value="P:carbohydrate catabolic process"/>
    <property type="evidence" value="ECO:0007669"/>
    <property type="project" value="TreeGrafter"/>
</dbReference>
<organism evidence="3 4">
    <name type="scientific">Corynebacterium occultum</name>
    <dbReference type="NCBI Taxonomy" id="2675219"/>
    <lineage>
        <taxon>Bacteria</taxon>
        <taxon>Bacillati</taxon>
        <taxon>Actinomycetota</taxon>
        <taxon>Actinomycetes</taxon>
        <taxon>Mycobacteriales</taxon>
        <taxon>Corynebacteriaceae</taxon>
        <taxon>Corynebacterium</taxon>
    </lineage>
</organism>
<dbReference type="Proteomes" id="UP000424462">
    <property type="component" value="Chromosome"/>
</dbReference>
<dbReference type="InterPro" id="IPR011343">
    <property type="entry name" value="DeoC"/>
</dbReference>
<dbReference type="RefSeq" id="WP_156229902.1">
    <property type="nucleotide sequence ID" value="NZ_CP046455.1"/>
</dbReference>
<evidence type="ECO:0000313" key="3">
    <source>
        <dbReference type="EMBL" id="QGU06330.1"/>
    </source>
</evidence>
<proteinExistence type="predicted"/>
<dbReference type="PANTHER" id="PTHR10889">
    <property type="entry name" value="DEOXYRIBOSE-PHOSPHATE ALDOLASE"/>
    <property type="match status" value="1"/>
</dbReference>
<accession>A0A6B8W8K8</accession>
<keyword evidence="2" id="KW-0704">Schiff base</keyword>
<dbReference type="EC" id="4.1.2.4" evidence="3"/>
<dbReference type="GO" id="GO:0009264">
    <property type="term" value="P:deoxyribonucleotide catabolic process"/>
    <property type="evidence" value="ECO:0007669"/>
    <property type="project" value="InterPro"/>
</dbReference>
<evidence type="ECO:0000256" key="1">
    <source>
        <dbReference type="ARBA" id="ARBA00022490"/>
    </source>
</evidence>
<dbReference type="AlphaFoldDB" id="A0A6B8W8K8"/>
<reference evidence="3 4" key="1">
    <citation type="submission" date="2019-11" db="EMBL/GenBank/DDBJ databases">
        <title>Complete genome sequence of Corynebacterium kalinowskii 1959, a novel Corynebacterium species isolated from soil of a small paddock in Vilsendorf, Germany.</title>
        <authorList>
            <person name="Schaffert L."/>
            <person name="Ruwe M."/>
            <person name="Milse J."/>
            <person name="Hanuschka K."/>
            <person name="Ortseifen V."/>
            <person name="Droste J."/>
            <person name="Brandt D."/>
            <person name="Schlueter L."/>
            <person name="Kutter Y."/>
            <person name="Vinke S."/>
            <person name="Viehoefer P."/>
            <person name="Jacob L."/>
            <person name="Luebke N.-C."/>
            <person name="Schulte-Berndt E."/>
            <person name="Hain C."/>
            <person name="Linder M."/>
            <person name="Schmidt P."/>
            <person name="Wollenschlaeger L."/>
            <person name="Luttermann T."/>
            <person name="Thieme E."/>
            <person name="Hassa J."/>
            <person name="Haak M."/>
            <person name="Wittchen M."/>
            <person name="Mentz A."/>
            <person name="Persicke M."/>
            <person name="Busche T."/>
            <person name="Ruckert C."/>
        </authorList>
    </citation>
    <scope>NUCLEOTIDE SEQUENCE [LARGE SCALE GENOMIC DNA]</scope>
    <source>
        <strain evidence="3 4">2039</strain>
    </source>
</reference>
<dbReference type="GO" id="GO:0004139">
    <property type="term" value="F:deoxyribose-phosphate aldolase activity"/>
    <property type="evidence" value="ECO:0007669"/>
    <property type="project" value="UniProtKB-EC"/>
</dbReference>
<name>A0A6B8W8K8_9CORY</name>
<dbReference type="InterPro" id="IPR002915">
    <property type="entry name" value="DeoC/FbaB/LacD_aldolase"/>
</dbReference>
<dbReference type="InterPro" id="IPR013785">
    <property type="entry name" value="Aldolase_TIM"/>
</dbReference>
<gene>
    <name evidence="3" type="primary">deoC</name>
    <name evidence="3" type="ORF">COCCU_01855</name>
</gene>
<dbReference type="Gene3D" id="3.20.20.70">
    <property type="entry name" value="Aldolase class I"/>
    <property type="match status" value="1"/>
</dbReference>
<dbReference type="KEGG" id="cok:COCCU_01855"/>
<evidence type="ECO:0000256" key="2">
    <source>
        <dbReference type="ARBA" id="ARBA00023270"/>
    </source>
</evidence>
<dbReference type="PANTHER" id="PTHR10889:SF1">
    <property type="entry name" value="DEOXYRIBOSE-PHOSPHATE ALDOLASE"/>
    <property type="match status" value="1"/>
</dbReference>